<dbReference type="InterPro" id="IPR041320">
    <property type="entry name" value="CxC1"/>
</dbReference>
<sequence length="884" mass="101810">MGRMIRLRNEAREARSLQRVQALIRGELPLPSSTRALNEHLQANETANQTIGQDNDQSNLADQFDEREWETYEVTPAPQISSISQMIYDFNASRRRARLVANWEKNIPHLHGVYMWLKVKTGNWTFDSTFESHEDELCKCTHFTYRTVDVFDLMWQKRIRQWFCKCIPDVVRLLTLGFVGSSPIRPRTAFSVRLLQFHNLLWQWCSVATFPFTEMLLRWLEERSERILNAEGTKRRELRKCFSAAVDIFRVLLLKTTEVVTKALCLTKTQILARSCCPGCFGPKPPEDTHTPRSSVKDLLAVCLDANFQHRHNAKAGSAAPLSIPPIFLDPKLVEVMRQKIANIAFSNVSPMLLQTDPCSESHKAANDKRSESTWKGCDDTGLMGCCCRHDQVVSLANIHRSGEQRCLPLAILKKLLDDLEAIRPVGVLYDIGCSLQKFLDRRDYFAFPSWKDLIKFGTSVFHAYVHEWKCQVKFNPRYNIGWGLSDGEGLERLWSSLSPLVGTLRYSSRNHRLAALSHRCQFHNLEGRDSIILWLRNKYSAAKWRRRQDKETLAELLQTPNPFSANGGNYTKEFFMSQWEEQLVYLENVTDDETTKRNKLTKLLEKELSLKKLRDVIAIRDWDIQAELIERITEEIRETETTQRELAEQLGSIYSSDATEFAMQRSKLLIWGAMRELYAKAVDIKGVHHPILESRTRGRRVGTTLKEKIYQSIEKRKAVVNRIIAKYNQYKEEHQEKYDPDTLFTALTWDSFKVMSLDDPFWNDAAYCGSEAPWALSMDVREGIRACHMVERAEEELDLITQELGRALTWAVELESQLSTLANRISYNRHACLPDNIPANSEEVVTSTRVGTLDPQTTRGASQDDAIMGKRCGMVVAQDPCRR</sequence>
<evidence type="ECO:0000313" key="2">
    <source>
        <dbReference type="EMBL" id="KNF03081.1"/>
    </source>
</evidence>
<accession>A0A0L0VUZ2</accession>
<organism evidence="2 3">
    <name type="scientific">Puccinia striiformis f. sp. tritici PST-78</name>
    <dbReference type="NCBI Taxonomy" id="1165861"/>
    <lineage>
        <taxon>Eukaryota</taxon>
        <taxon>Fungi</taxon>
        <taxon>Dikarya</taxon>
        <taxon>Basidiomycota</taxon>
        <taxon>Pucciniomycotina</taxon>
        <taxon>Pucciniomycetes</taxon>
        <taxon>Pucciniales</taxon>
        <taxon>Pucciniaceae</taxon>
        <taxon>Puccinia</taxon>
    </lineage>
</organism>
<feature type="domain" description="CxC1-like cysteine cluster associated with KDZ transposases" evidence="1">
    <location>
        <begin position="123"/>
        <end position="225"/>
    </location>
</feature>
<gene>
    <name evidence="2" type="ORF">PSTG_03667</name>
</gene>
<dbReference type="InterPro" id="IPR040521">
    <property type="entry name" value="KDZ"/>
</dbReference>
<dbReference type="OrthoDB" id="2496649at2759"/>
<dbReference type="STRING" id="1165861.A0A0L0VUZ2"/>
<evidence type="ECO:0000259" key="1">
    <source>
        <dbReference type="Pfam" id="PF18802"/>
    </source>
</evidence>
<comment type="caution">
    <text evidence="2">The sequence shown here is derived from an EMBL/GenBank/DDBJ whole genome shotgun (WGS) entry which is preliminary data.</text>
</comment>
<reference evidence="3" key="1">
    <citation type="submission" date="2014-03" db="EMBL/GenBank/DDBJ databases">
        <title>The Genome Sequence of Puccinia striiformis f. sp. tritici PST-78.</title>
        <authorList>
            <consortium name="The Broad Institute Genome Sequencing Platform"/>
            <person name="Cuomo C."/>
            <person name="Hulbert S."/>
            <person name="Chen X."/>
            <person name="Walker B."/>
            <person name="Young S.K."/>
            <person name="Zeng Q."/>
            <person name="Gargeya S."/>
            <person name="Fitzgerald M."/>
            <person name="Haas B."/>
            <person name="Abouelleil A."/>
            <person name="Alvarado L."/>
            <person name="Arachchi H.M."/>
            <person name="Berlin A.M."/>
            <person name="Chapman S.B."/>
            <person name="Goldberg J."/>
            <person name="Griggs A."/>
            <person name="Gujja S."/>
            <person name="Hansen M."/>
            <person name="Howarth C."/>
            <person name="Imamovic A."/>
            <person name="Larimer J."/>
            <person name="McCowan C."/>
            <person name="Montmayeur A."/>
            <person name="Murphy C."/>
            <person name="Neiman D."/>
            <person name="Pearson M."/>
            <person name="Priest M."/>
            <person name="Roberts A."/>
            <person name="Saif S."/>
            <person name="Shea T."/>
            <person name="Sisk P."/>
            <person name="Sykes S."/>
            <person name="Wortman J."/>
            <person name="Nusbaum C."/>
            <person name="Birren B."/>
        </authorList>
    </citation>
    <scope>NUCLEOTIDE SEQUENCE [LARGE SCALE GENOMIC DNA]</scope>
    <source>
        <strain evidence="3">race PST-78</strain>
    </source>
</reference>
<evidence type="ECO:0000313" key="3">
    <source>
        <dbReference type="Proteomes" id="UP000054564"/>
    </source>
</evidence>
<protein>
    <recommendedName>
        <fullName evidence="1">CxC1-like cysteine cluster associated with KDZ transposases domain-containing protein</fullName>
    </recommendedName>
</protein>
<keyword evidence="3" id="KW-1185">Reference proteome</keyword>
<dbReference type="PANTHER" id="PTHR33096">
    <property type="entry name" value="CXC2 DOMAIN-CONTAINING PROTEIN"/>
    <property type="match status" value="1"/>
</dbReference>
<dbReference type="PANTHER" id="PTHR33096:SF1">
    <property type="entry name" value="CXC1-LIKE CYSTEINE CLUSTER ASSOCIATED WITH KDZ TRANSPOSASES DOMAIN-CONTAINING PROTEIN"/>
    <property type="match status" value="1"/>
</dbReference>
<dbReference type="Proteomes" id="UP000054564">
    <property type="component" value="Unassembled WGS sequence"/>
</dbReference>
<dbReference type="EMBL" id="AJIL01000019">
    <property type="protein sequence ID" value="KNF03081.1"/>
    <property type="molecule type" value="Genomic_DNA"/>
</dbReference>
<dbReference type="Pfam" id="PF18758">
    <property type="entry name" value="KDZ"/>
    <property type="match status" value="1"/>
</dbReference>
<dbReference type="Pfam" id="PF18802">
    <property type="entry name" value="CxC1"/>
    <property type="match status" value="1"/>
</dbReference>
<proteinExistence type="predicted"/>
<name>A0A0L0VUZ2_9BASI</name>
<dbReference type="AlphaFoldDB" id="A0A0L0VUZ2"/>